<accession>A0ABP5XKM9</accession>
<evidence type="ECO:0000313" key="2">
    <source>
        <dbReference type="EMBL" id="GAA2453093.1"/>
    </source>
</evidence>
<name>A0ABP5XKM9_9ACTN</name>
<dbReference type="RefSeq" id="WP_344597049.1">
    <property type="nucleotide sequence ID" value="NZ_BAAARW010000039.1"/>
</dbReference>
<comment type="caution">
    <text evidence="2">The sequence shown here is derived from an EMBL/GenBank/DDBJ whole genome shotgun (WGS) entry which is preliminary data.</text>
</comment>
<protein>
    <submittedName>
        <fullName evidence="2">NRDE family protein</fullName>
    </submittedName>
</protein>
<evidence type="ECO:0000313" key="3">
    <source>
        <dbReference type="Proteomes" id="UP001501231"/>
    </source>
</evidence>
<keyword evidence="3" id="KW-1185">Reference proteome</keyword>
<feature type="region of interest" description="Disordered" evidence="1">
    <location>
        <begin position="174"/>
        <end position="194"/>
    </location>
</feature>
<organism evidence="2 3">
    <name type="scientific">Actinomadura vinacea</name>
    <dbReference type="NCBI Taxonomy" id="115336"/>
    <lineage>
        <taxon>Bacteria</taxon>
        <taxon>Bacillati</taxon>
        <taxon>Actinomycetota</taxon>
        <taxon>Actinomycetes</taxon>
        <taxon>Streptosporangiales</taxon>
        <taxon>Thermomonosporaceae</taxon>
        <taxon>Actinomadura</taxon>
    </lineage>
</organism>
<dbReference type="EMBL" id="BAAARW010000039">
    <property type="protein sequence ID" value="GAA2453093.1"/>
    <property type="molecule type" value="Genomic_DNA"/>
</dbReference>
<dbReference type="InterPro" id="IPR008551">
    <property type="entry name" value="TANGO2"/>
</dbReference>
<dbReference type="Pfam" id="PF05742">
    <property type="entry name" value="TANGO2"/>
    <property type="match status" value="1"/>
</dbReference>
<proteinExistence type="predicted"/>
<gene>
    <name evidence="2" type="ORF">GCM10010191_84500</name>
</gene>
<evidence type="ECO:0000256" key="1">
    <source>
        <dbReference type="SAM" id="MobiDB-lite"/>
    </source>
</evidence>
<sequence length="264" mass="28245">MCTAIVSVDPSSPVPVILVGVRDEFADRSWRPPGRHWPDRPALVGGQDLRAGGTWLAADPVAPRVATVLNAHGAMAPEDGRLSRGELPLRVAATGKLGRLDLARYDPFLLVGAEPDAVRLWHWDGADLAERELGPGLHMVLNNGLEGEGRRVGATEDAHMAARLAHFRPRFAAARRPEPRPVPAPDTGPAPAEPVERAWGEWLPLVHGDALDRTAPESLLPLIELDDGRGWGTTSVSLLALSADGVRYDFAASPGAADGWTRVL</sequence>
<dbReference type="Proteomes" id="UP001501231">
    <property type="component" value="Unassembled WGS sequence"/>
</dbReference>
<feature type="compositionally biased region" description="Pro residues" evidence="1">
    <location>
        <begin position="180"/>
        <end position="192"/>
    </location>
</feature>
<reference evidence="3" key="1">
    <citation type="journal article" date="2019" name="Int. J. Syst. Evol. Microbiol.">
        <title>The Global Catalogue of Microorganisms (GCM) 10K type strain sequencing project: providing services to taxonomists for standard genome sequencing and annotation.</title>
        <authorList>
            <consortium name="The Broad Institute Genomics Platform"/>
            <consortium name="The Broad Institute Genome Sequencing Center for Infectious Disease"/>
            <person name="Wu L."/>
            <person name="Ma J."/>
        </authorList>
    </citation>
    <scope>NUCLEOTIDE SEQUENCE [LARGE SCALE GENOMIC DNA]</scope>
    <source>
        <strain evidence="3">JCM 3325</strain>
    </source>
</reference>